<dbReference type="PROSITE" id="PS51078">
    <property type="entry name" value="ICLR_ED"/>
    <property type="match status" value="1"/>
</dbReference>
<dbReference type="InterPro" id="IPR036390">
    <property type="entry name" value="WH_DNA-bd_sf"/>
</dbReference>
<protein>
    <submittedName>
        <fullName evidence="6">IclR family transcriptional regulator</fullName>
    </submittedName>
</protein>
<dbReference type="RefSeq" id="WP_114069057.1">
    <property type="nucleotide sequence ID" value="NZ_CP030850.1"/>
</dbReference>
<dbReference type="OrthoDB" id="940174at2"/>
<dbReference type="PANTHER" id="PTHR30136:SF24">
    <property type="entry name" value="HTH-TYPE TRANSCRIPTIONAL REPRESSOR ALLR"/>
    <property type="match status" value="1"/>
</dbReference>
<dbReference type="EMBL" id="CP030850">
    <property type="protein sequence ID" value="AXE20294.1"/>
    <property type="molecule type" value="Genomic_DNA"/>
</dbReference>
<evidence type="ECO:0000256" key="3">
    <source>
        <dbReference type="ARBA" id="ARBA00023163"/>
    </source>
</evidence>
<name>A0A344TNS3_9BACT</name>
<evidence type="ECO:0000256" key="1">
    <source>
        <dbReference type="ARBA" id="ARBA00023015"/>
    </source>
</evidence>
<dbReference type="InterPro" id="IPR005471">
    <property type="entry name" value="Tscrpt_reg_IclR_N"/>
</dbReference>
<accession>A0A344TNS3</accession>
<dbReference type="Gene3D" id="3.30.450.40">
    <property type="match status" value="1"/>
</dbReference>
<dbReference type="GO" id="GO:0003700">
    <property type="term" value="F:DNA-binding transcription factor activity"/>
    <property type="evidence" value="ECO:0007669"/>
    <property type="project" value="TreeGrafter"/>
</dbReference>
<dbReference type="KEGG" id="run:DR864_22345"/>
<keyword evidence="2" id="KW-0238">DNA-binding</keyword>
<dbReference type="Pfam" id="PF09339">
    <property type="entry name" value="HTH_IclR"/>
    <property type="match status" value="1"/>
</dbReference>
<evidence type="ECO:0000256" key="2">
    <source>
        <dbReference type="ARBA" id="ARBA00023125"/>
    </source>
</evidence>
<dbReference type="SUPFAM" id="SSF55781">
    <property type="entry name" value="GAF domain-like"/>
    <property type="match status" value="1"/>
</dbReference>
<keyword evidence="3" id="KW-0804">Transcription</keyword>
<reference evidence="6 7" key="1">
    <citation type="submission" date="2018-07" db="EMBL/GenBank/DDBJ databases">
        <title>Genome sequencing of Runella.</title>
        <authorList>
            <person name="Baek M.-G."/>
            <person name="Yi H."/>
        </authorList>
    </citation>
    <scope>NUCLEOTIDE SEQUENCE [LARGE SCALE GENOMIC DNA]</scope>
    <source>
        <strain evidence="6 7">HYN0085</strain>
    </source>
</reference>
<evidence type="ECO:0000259" key="4">
    <source>
        <dbReference type="PROSITE" id="PS51077"/>
    </source>
</evidence>
<sequence>MIQVINRALDILEIVAANPEKPTALGEIADTLGLNHGTCANIMKTLVARSYLEQVGTKKGYILGAKSYALTHNDAYRKDLVDAAKSEMEKLTEITNENCLLAILNGEKRIVIHSTHAEQELQVRTSSEKYVYDSASGRMLLAMLTDPDIDRFIEKYGLPNPEIWKEVDTIENLKKQLAQFKKEECALQMLAGRQVIGLAVPIQKGTKTVASLSIYLPEYRYMLTDKTDLVYQLKMTAKRISQRLK</sequence>
<dbReference type="GO" id="GO:0045892">
    <property type="term" value="P:negative regulation of DNA-templated transcription"/>
    <property type="evidence" value="ECO:0007669"/>
    <property type="project" value="TreeGrafter"/>
</dbReference>
<dbReference type="InterPro" id="IPR029016">
    <property type="entry name" value="GAF-like_dom_sf"/>
</dbReference>
<dbReference type="Proteomes" id="UP000251993">
    <property type="component" value="Chromosome"/>
</dbReference>
<dbReference type="PANTHER" id="PTHR30136">
    <property type="entry name" value="HELIX-TURN-HELIX TRANSCRIPTIONAL REGULATOR, ICLR FAMILY"/>
    <property type="match status" value="1"/>
</dbReference>
<dbReference type="InterPro" id="IPR036388">
    <property type="entry name" value="WH-like_DNA-bd_sf"/>
</dbReference>
<dbReference type="Gene3D" id="1.10.10.10">
    <property type="entry name" value="Winged helix-like DNA-binding domain superfamily/Winged helix DNA-binding domain"/>
    <property type="match status" value="1"/>
</dbReference>
<dbReference type="AlphaFoldDB" id="A0A344TNS3"/>
<feature type="domain" description="IclR-ED" evidence="5">
    <location>
        <begin position="66"/>
        <end position="245"/>
    </location>
</feature>
<dbReference type="Pfam" id="PF01614">
    <property type="entry name" value="IclR_C"/>
    <property type="match status" value="1"/>
</dbReference>
<feature type="domain" description="HTH iclR-type" evidence="4">
    <location>
        <begin position="2"/>
        <end position="65"/>
    </location>
</feature>
<dbReference type="PROSITE" id="PS51077">
    <property type="entry name" value="HTH_ICLR"/>
    <property type="match status" value="1"/>
</dbReference>
<organism evidence="6 7">
    <name type="scientific">Runella rosea</name>
    <dbReference type="NCBI Taxonomy" id="2259595"/>
    <lineage>
        <taxon>Bacteria</taxon>
        <taxon>Pseudomonadati</taxon>
        <taxon>Bacteroidota</taxon>
        <taxon>Cytophagia</taxon>
        <taxon>Cytophagales</taxon>
        <taxon>Spirosomataceae</taxon>
        <taxon>Runella</taxon>
    </lineage>
</organism>
<gene>
    <name evidence="6" type="ORF">DR864_22345</name>
</gene>
<dbReference type="SUPFAM" id="SSF46785">
    <property type="entry name" value="Winged helix' DNA-binding domain"/>
    <property type="match status" value="1"/>
</dbReference>
<evidence type="ECO:0000313" key="7">
    <source>
        <dbReference type="Proteomes" id="UP000251993"/>
    </source>
</evidence>
<evidence type="ECO:0000259" key="5">
    <source>
        <dbReference type="PROSITE" id="PS51078"/>
    </source>
</evidence>
<dbReference type="InterPro" id="IPR014757">
    <property type="entry name" value="Tscrpt_reg_IclR_C"/>
</dbReference>
<keyword evidence="1" id="KW-0805">Transcription regulation</keyword>
<evidence type="ECO:0000313" key="6">
    <source>
        <dbReference type="EMBL" id="AXE20294.1"/>
    </source>
</evidence>
<dbReference type="SMART" id="SM00346">
    <property type="entry name" value="HTH_ICLR"/>
    <property type="match status" value="1"/>
</dbReference>
<dbReference type="InterPro" id="IPR050707">
    <property type="entry name" value="HTH_MetabolicPath_Reg"/>
</dbReference>
<keyword evidence="7" id="KW-1185">Reference proteome</keyword>
<proteinExistence type="predicted"/>
<dbReference type="GO" id="GO:0003677">
    <property type="term" value="F:DNA binding"/>
    <property type="evidence" value="ECO:0007669"/>
    <property type="project" value="UniProtKB-KW"/>
</dbReference>